<sequence>MGRKTERAQGVAVATVLVADDDPDVRDVVVFKLEQSGHDVLVAEDGGAALDLARRACPDLAVLDVMMPRMTGLDVCRELRADPATSGMPIILLTARAQEGDIETGFAWGVDDYLTKPFSPRELDSRVRAVLARSAR</sequence>
<evidence type="ECO:0000313" key="8">
    <source>
        <dbReference type="EMBL" id="MDD7964422.1"/>
    </source>
</evidence>
<evidence type="ECO:0000256" key="4">
    <source>
        <dbReference type="ARBA" id="ARBA00023125"/>
    </source>
</evidence>
<gene>
    <name evidence="8" type="ORF">PGB27_03595</name>
</gene>
<dbReference type="EMBL" id="JAQZAO010000001">
    <property type="protein sequence ID" value="MDD7964422.1"/>
    <property type="molecule type" value="Genomic_DNA"/>
</dbReference>
<dbReference type="InterPro" id="IPR001789">
    <property type="entry name" value="Sig_transdc_resp-reg_receiver"/>
</dbReference>
<accession>A0ABT5SNK1</accession>
<dbReference type="PANTHER" id="PTHR48111">
    <property type="entry name" value="REGULATOR OF RPOS"/>
    <property type="match status" value="1"/>
</dbReference>
<proteinExistence type="predicted"/>
<feature type="modified residue" description="4-aspartylphosphate" evidence="6">
    <location>
        <position position="64"/>
    </location>
</feature>
<evidence type="ECO:0000256" key="5">
    <source>
        <dbReference type="ARBA" id="ARBA00023163"/>
    </source>
</evidence>
<dbReference type="Gene3D" id="3.40.50.2300">
    <property type="match status" value="1"/>
</dbReference>
<dbReference type="InterPro" id="IPR011006">
    <property type="entry name" value="CheY-like_superfamily"/>
</dbReference>
<evidence type="ECO:0000256" key="1">
    <source>
        <dbReference type="ARBA" id="ARBA00022553"/>
    </source>
</evidence>
<dbReference type="Pfam" id="PF00072">
    <property type="entry name" value="Response_reg"/>
    <property type="match status" value="1"/>
</dbReference>
<reference evidence="8 9" key="1">
    <citation type="submission" date="2023-02" db="EMBL/GenBank/DDBJ databases">
        <title>Genome sequencing required for Actinomycetospora new species description.</title>
        <authorList>
            <person name="Saimee Y."/>
            <person name="Duangmal K."/>
        </authorList>
    </citation>
    <scope>NUCLEOTIDE SEQUENCE [LARGE SCALE GENOMIC DNA]</scope>
    <source>
        <strain evidence="8 9">DW7H6</strain>
    </source>
</reference>
<evidence type="ECO:0000256" key="3">
    <source>
        <dbReference type="ARBA" id="ARBA00023015"/>
    </source>
</evidence>
<dbReference type="SMART" id="SM00448">
    <property type="entry name" value="REC"/>
    <property type="match status" value="1"/>
</dbReference>
<dbReference type="Proteomes" id="UP001300763">
    <property type="component" value="Unassembled WGS sequence"/>
</dbReference>
<keyword evidence="3" id="KW-0805">Transcription regulation</keyword>
<keyword evidence="2" id="KW-0902">Two-component regulatory system</keyword>
<name>A0ABT5SNK1_9PSEU</name>
<protein>
    <submittedName>
        <fullName evidence="8">Response regulator</fullName>
    </submittedName>
</protein>
<keyword evidence="1 6" id="KW-0597">Phosphoprotein</keyword>
<dbReference type="RefSeq" id="WP_274198949.1">
    <property type="nucleotide sequence ID" value="NZ_JAQZAO010000001.1"/>
</dbReference>
<dbReference type="SUPFAM" id="SSF52172">
    <property type="entry name" value="CheY-like"/>
    <property type="match status" value="1"/>
</dbReference>
<dbReference type="PANTHER" id="PTHR48111:SF1">
    <property type="entry name" value="TWO-COMPONENT RESPONSE REGULATOR ORR33"/>
    <property type="match status" value="1"/>
</dbReference>
<evidence type="ECO:0000256" key="2">
    <source>
        <dbReference type="ARBA" id="ARBA00023012"/>
    </source>
</evidence>
<comment type="caution">
    <text evidence="8">The sequence shown here is derived from an EMBL/GenBank/DDBJ whole genome shotgun (WGS) entry which is preliminary data.</text>
</comment>
<organism evidence="8 9">
    <name type="scientific">Actinomycetospora lemnae</name>
    <dbReference type="NCBI Taxonomy" id="3019891"/>
    <lineage>
        <taxon>Bacteria</taxon>
        <taxon>Bacillati</taxon>
        <taxon>Actinomycetota</taxon>
        <taxon>Actinomycetes</taxon>
        <taxon>Pseudonocardiales</taxon>
        <taxon>Pseudonocardiaceae</taxon>
        <taxon>Actinomycetospora</taxon>
    </lineage>
</organism>
<keyword evidence="5" id="KW-0804">Transcription</keyword>
<dbReference type="PROSITE" id="PS50110">
    <property type="entry name" value="RESPONSE_REGULATORY"/>
    <property type="match status" value="1"/>
</dbReference>
<evidence type="ECO:0000256" key="6">
    <source>
        <dbReference type="PROSITE-ProRule" id="PRU00169"/>
    </source>
</evidence>
<feature type="domain" description="Response regulatory" evidence="7">
    <location>
        <begin position="15"/>
        <end position="131"/>
    </location>
</feature>
<evidence type="ECO:0000313" key="9">
    <source>
        <dbReference type="Proteomes" id="UP001300763"/>
    </source>
</evidence>
<keyword evidence="4" id="KW-0238">DNA-binding</keyword>
<keyword evidence="9" id="KW-1185">Reference proteome</keyword>
<dbReference type="InterPro" id="IPR039420">
    <property type="entry name" value="WalR-like"/>
</dbReference>
<evidence type="ECO:0000259" key="7">
    <source>
        <dbReference type="PROSITE" id="PS50110"/>
    </source>
</evidence>